<reference evidence="1" key="1">
    <citation type="submission" date="2016-10" db="EMBL/GenBank/DDBJ databases">
        <authorList>
            <person name="de Groot N.N."/>
        </authorList>
    </citation>
    <scope>NUCLEOTIDE SEQUENCE</scope>
</reference>
<evidence type="ECO:0000313" key="1">
    <source>
        <dbReference type="EMBL" id="SFV69374.1"/>
    </source>
</evidence>
<dbReference type="EMBL" id="FPHJ01000066">
    <property type="protein sequence ID" value="SFV69374.1"/>
    <property type="molecule type" value="Genomic_DNA"/>
</dbReference>
<sequence>MQNNKLLFFIDEGGFEDPSDLFIELGYEITIETNPRKATKLAKINQYDVLIAEFSYNPEFRDRVSNIESLLATLENSNPKIKVIVLFDEIYLPQLTQFKKRYRIDNTLTIPFAKQQLKAILTLGN</sequence>
<organism evidence="1">
    <name type="scientific">hydrothermal vent metagenome</name>
    <dbReference type="NCBI Taxonomy" id="652676"/>
    <lineage>
        <taxon>unclassified sequences</taxon>
        <taxon>metagenomes</taxon>
        <taxon>ecological metagenomes</taxon>
    </lineage>
</organism>
<dbReference type="AlphaFoldDB" id="A0A1W1CU94"/>
<evidence type="ECO:0008006" key="2">
    <source>
        <dbReference type="Google" id="ProtNLM"/>
    </source>
</evidence>
<name>A0A1W1CU94_9ZZZZ</name>
<gene>
    <name evidence="1" type="ORF">MNB_SUP05-5-134</name>
</gene>
<accession>A0A1W1CU94</accession>
<protein>
    <recommendedName>
        <fullName evidence="2">Response regulatory domain-containing protein</fullName>
    </recommendedName>
</protein>
<proteinExistence type="predicted"/>